<evidence type="ECO:0000313" key="8">
    <source>
        <dbReference type="EMBL" id="KAL3856493.1"/>
    </source>
</evidence>
<dbReference type="Pfam" id="PF05485">
    <property type="entry name" value="THAP"/>
    <property type="match status" value="1"/>
</dbReference>
<dbReference type="PANTHER" id="PTHR23080">
    <property type="entry name" value="THAP DOMAIN PROTEIN"/>
    <property type="match status" value="1"/>
</dbReference>
<protein>
    <recommendedName>
        <fullName evidence="7">THAP-type domain-containing protein</fullName>
    </recommendedName>
</protein>
<dbReference type="PROSITE" id="PS50950">
    <property type="entry name" value="ZF_THAP"/>
    <property type="match status" value="1"/>
</dbReference>
<dbReference type="Proteomes" id="UP001634394">
    <property type="component" value="Unassembled WGS sequence"/>
</dbReference>
<keyword evidence="5 6" id="KW-0238">DNA-binding</keyword>
<comment type="cofactor">
    <cofactor evidence="1">
        <name>a divalent metal cation</name>
        <dbReference type="ChEBI" id="CHEBI:60240"/>
    </cofactor>
</comment>
<accession>A0ABD3V6S6</accession>
<dbReference type="PANTHER" id="PTHR23080:SF63">
    <property type="entry name" value="TICK TRANSPOSON"/>
    <property type="match status" value="1"/>
</dbReference>
<evidence type="ECO:0000256" key="5">
    <source>
        <dbReference type="ARBA" id="ARBA00023125"/>
    </source>
</evidence>
<dbReference type="SMART" id="SM00980">
    <property type="entry name" value="THAP"/>
    <property type="match status" value="1"/>
</dbReference>
<evidence type="ECO:0000256" key="6">
    <source>
        <dbReference type="PROSITE-ProRule" id="PRU00309"/>
    </source>
</evidence>
<name>A0ABD3V6S6_SINWO</name>
<sequence>MVNTCWVKDCTNRADDSVKRSFYTIPVVRKFEGEQTNTLSDERRRTWLANINRKELPSKHSKICSDHFIQGKPADLYNRSHPDWAPTLKLCNLSGPFKPKKKIKAVETDMERPKSLMARAQTWSSYKHNNTIKFLIGITPQGSISFISKAWGGRASDKYITENCGFLSKLLPGDIVLVDRGFNISDSIGMYCAKIIVPSFTKGKSQLSPIDVENSRKIAH</sequence>
<keyword evidence="9" id="KW-1185">Reference proteome</keyword>
<evidence type="ECO:0000256" key="2">
    <source>
        <dbReference type="ARBA" id="ARBA00022723"/>
    </source>
</evidence>
<evidence type="ECO:0000259" key="7">
    <source>
        <dbReference type="PROSITE" id="PS50950"/>
    </source>
</evidence>
<evidence type="ECO:0000256" key="3">
    <source>
        <dbReference type="ARBA" id="ARBA00022771"/>
    </source>
</evidence>
<evidence type="ECO:0000256" key="1">
    <source>
        <dbReference type="ARBA" id="ARBA00001968"/>
    </source>
</evidence>
<keyword evidence="3 6" id="KW-0863">Zinc-finger</keyword>
<evidence type="ECO:0000313" key="9">
    <source>
        <dbReference type="Proteomes" id="UP001634394"/>
    </source>
</evidence>
<organism evidence="8 9">
    <name type="scientific">Sinanodonta woodiana</name>
    <name type="common">Chinese pond mussel</name>
    <name type="synonym">Anodonta woodiana</name>
    <dbReference type="NCBI Taxonomy" id="1069815"/>
    <lineage>
        <taxon>Eukaryota</taxon>
        <taxon>Metazoa</taxon>
        <taxon>Spiralia</taxon>
        <taxon>Lophotrochozoa</taxon>
        <taxon>Mollusca</taxon>
        <taxon>Bivalvia</taxon>
        <taxon>Autobranchia</taxon>
        <taxon>Heteroconchia</taxon>
        <taxon>Palaeoheterodonta</taxon>
        <taxon>Unionida</taxon>
        <taxon>Unionoidea</taxon>
        <taxon>Unionidae</taxon>
        <taxon>Unioninae</taxon>
        <taxon>Sinanodonta</taxon>
    </lineage>
</organism>
<dbReference type="InterPro" id="IPR006612">
    <property type="entry name" value="THAP_Znf"/>
</dbReference>
<feature type="domain" description="THAP-type" evidence="7">
    <location>
        <begin position="1"/>
        <end position="89"/>
    </location>
</feature>
<dbReference type="SUPFAM" id="SSF57716">
    <property type="entry name" value="Glucocorticoid receptor-like (DNA-binding domain)"/>
    <property type="match status" value="1"/>
</dbReference>
<reference evidence="8 9" key="1">
    <citation type="submission" date="2024-11" db="EMBL/GenBank/DDBJ databases">
        <title>Chromosome-level genome assembly of the freshwater bivalve Anodonta woodiana.</title>
        <authorList>
            <person name="Chen X."/>
        </authorList>
    </citation>
    <scope>NUCLEOTIDE SEQUENCE [LARGE SCALE GENOMIC DNA]</scope>
    <source>
        <strain evidence="8">MN2024</strain>
        <tissue evidence="8">Gills</tissue>
    </source>
</reference>
<proteinExistence type="predicted"/>
<dbReference type="Pfam" id="PF13359">
    <property type="entry name" value="DDE_Tnp_4"/>
    <property type="match status" value="1"/>
</dbReference>
<dbReference type="AlphaFoldDB" id="A0ABD3V6S6"/>
<dbReference type="GO" id="GO:0008270">
    <property type="term" value="F:zinc ion binding"/>
    <property type="evidence" value="ECO:0007669"/>
    <property type="project" value="UniProtKB-KW"/>
</dbReference>
<dbReference type="GO" id="GO:0003677">
    <property type="term" value="F:DNA binding"/>
    <property type="evidence" value="ECO:0007669"/>
    <property type="project" value="UniProtKB-UniRule"/>
</dbReference>
<comment type="caution">
    <text evidence="8">The sequence shown here is derived from an EMBL/GenBank/DDBJ whole genome shotgun (WGS) entry which is preliminary data.</text>
</comment>
<keyword evidence="4" id="KW-0862">Zinc</keyword>
<gene>
    <name evidence="8" type="ORF">ACJMK2_011244</name>
</gene>
<dbReference type="InterPro" id="IPR027806">
    <property type="entry name" value="HARBI1_dom"/>
</dbReference>
<keyword evidence="2" id="KW-0479">Metal-binding</keyword>
<evidence type="ECO:0000256" key="4">
    <source>
        <dbReference type="ARBA" id="ARBA00022833"/>
    </source>
</evidence>
<dbReference type="EMBL" id="JBJQND010000013">
    <property type="protein sequence ID" value="KAL3856493.1"/>
    <property type="molecule type" value="Genomic_DNA"/>
</dbReference>